<evidence type="ECO:0000256" key="1">
    <source>
        <dbReference type="ARBA" id="ARBA00022485"/>
    </source>
</evidence>
<evidence type="ECO:0000313" key="7">
    <source>
        <dbReference type="Proteomes" id="UP000809273"/>
    </source>
</evidence>
<dbReference type="InterPro" id="IPR017900">
    <property type="entry name" value="4Fe4S_Fe_S_CS"/>
</dbReference>
<keyword evidence="3" id="KW-0408">Iron</keyword>
<keyword evidence="2" id="KW-0479">Metal-binding</keyword>
<dbReference type="GO" id="GO:0051539">
    <property type="term" value="F:4 iron, 4 sulfur cluster binding"/>
    <property type="evidence" value="ECO:0007669"/>
    <property type="project" value="UniProtKB-KW"/>
</dbReference>
<dbReference type="Pfam" id="PF12838">
    <property type="entry name" value="Fer4_7"/>
    <property type="match status" value="1"/>
</dbReference>
<keyword evidence="1" id="KW-0004">4Fe-4S</keyword>
<dbReference type="SUPFAM" id="SSF54862">
    <property type="entry name" value="4Fe-4S ferredoxins"/>
    <property type="match status" value="1"/>
</dbReference>
<dbReference type="Pfam" id="PF04015">
    <property type="entry name" value="DUF362"/>
    <property type="match status" value="1"/>
</dbReference>
<dbReference type="PROSITE" id="PS00198">
    <property type="entry name" value="4FE4S_FER_1"/>
    <property type="match status" value="1"/>
</dbReference>
<dbReference type="Gene3D" id="3.30.70.20">
    <property type="match status" value="1"/>
</dbReference>
<organism evidence="6 7">
    <name type="scientific">Candidatus Zymogenus saltonus</name>
    <dbReference type="NCBI Taxonomy" id="2844893"/>
    <lineage>
        <taxon>Bacteria</taxon>
        <taxon>Deltaproteobacteria</taxon>
        <taxon>Candidatus Zymogenia</taxon>
        <taxon>Candidatus Zymogeniales</taxon>
        <taxon>Candidatus Zymogenaceae</taxon>
        <taxon>Candidatus Zymogenus</taxon>
    </lineage>
</organism>
<sequence length="367" mass="38661">MAEKIYFADARADMKQNLFTKIGALIKAVDVPGKISKRALTAIKVHFGERGNTAYLRPAYCKPFVDVVKGAGGLPFVTDCNTLYIGARGESVSHLMCAHDNGFTPGALGAPIIIADGLRGDSVVNVPIDGEIFKGAVIGADIVKADSLIALTHFKGHELSGFGGAIKNLGMGCAGREGKLAQHSNVSPKVSAKSCIACGICAENCPSGAIIVEDVAVINSEVCIGCGQCILSCPNGSIKIVWDSSFEEFQRKMSEYTLGVVKGKEKKMVLFNFIINVTPACDCYPFSDAPIVGDIGIVCGTDPVAIDQASVDLVNGAAGIEGTALKKNLEQGGDKFRGVYPNVDWSIQLSHGEKVGLGTRDYELIKV</sequence>
<feature type="domain" description="4Fe-4S ferredoxin-type" evidence="5">
    <location>
        <begin position="186"/>
        <end position="213"/>
    </location>
</feature>
<accession>A0A9D8KA98</accession>
<evidence type="ECO:0000256" key="4">
    <source>
        <dbReference type="ARBA" id="ARBA00023014"/>
    </source>
</evidence>
<dbReference type="PANTHER" id="PTHR24960">
    <property type="entry name" value="PHOTOSYSTEM I IRON-SULFUR CENTER-RELATED"/>
    <property type="match status" value="1"/>
</dbReference>
<evidence type="ECO:0000259" key="5">
    <source>
        <dbReference type="PROSITE" id="PS51379"/>
    </source>
</evidence>
<dbReference type="PROSITE" id="PS51379">
    <property type="entry name" value="4FE4S_FER_2"/>
    <property type="match status" value="2"/>
</dbReference>
<evidence type="ECO:0000256" key="3">
    <source>
        <dbReference type="ARBA" id="ARBA00023004"/>
    </source>
</evidence>
<proteinExistence type="predicted"/>
<evidence type="ECO:0000256" key="2">
    <source>
        <dbReference type="ARBA" id="ARBA00022723"/>
    </source>
</evidence>
<dbReference type="GO" id="GO:0046872">
    <property type="term" value="F:metal ion binding"/>
    <property type="evidence" value="ECO:0007669"/>
    <property type="project" value="UniProtKB-KW"/>
</dbReference>
<dbReference type="EMBL" id="JAFGIX010000010">
    <property type="protein sequence ID" value="MBN1572005.1"/>
    <property type="molecule type" value="Genomic_DNA"/>
</dbReference>
<evidence type="ECO:0000313" key="6">
    <source>
        <dbReference type="EMBL" id="MBN1572005.1"/>
    </source>
</evidence>
<protein>
    <submittedName>
        <fullName evidence="6">DUF362 domain-containing protein</fullName>
    </submittedName>
</protein>
<comment type="caution">
    <text evidence="6">The sequence shown here is derived from an EMBL/GenBank/DDBJ whole genome shotgun (WGS) entry which is preliminary data.</text>
</comment>
<dbReference type="AlphaFoldDB" id="A0A9D8KA98"/>
<keyword evidence="4" id="KW-0411">Iron-sulfur</keyword>
<dbReference type="Proteomes" id="UP000809273">
    <property type="component" value="Unassembled WGS sequence"/>
</dbReference>
<dbReference type="InterPro" id="IPR050157">
    <property type="entry name" value="PSI_iron-sulfur_center"/>
</dbReference>
<dbReference type="InterPro" id="IPR007160">
    <property type="entry name" value="DUF362"/>
</dbReference>
<dbReference type="PANTHER" id="PTHR24960:SF83">
    <property type="entry name" value="4FE-4S FERREDOXIN-TYPE DOMAIN-CONTAINING PROTEIN"/>
    <property type="match status" value="1"/>
</dbReference>
<reference evidence="6" key="1">
    <citation type="journal article" date="2021" name="Environ. Microbiol.">
        <title>Genomic characterization of three novel Desulfobacterota classes expand the metabolic and phylogenetic diversity of the phylum.</title>
        <authorList>
            <person name="Murphy C.L."/>
            <person name="Biggerstaff J."/>
            <person name="Eichhorn A."/>
            <person name="Ewing E."/>
            <person name="Shahan R."/>
            <person name="Soriano D."/>
            <person name="Stewart S."/>
            <person name="VanMol K."/>
            <person name="Walker R."/>
            <person name="Walters P."/>
            <person name="Elshahed M.S."/>
            <person name="Youssef N.H."/>
        </authorList>
    </citation>
    <scope>NUCLEOTIDE SEQUENCE</scope>
    <source>
        <strain evidence="6">Zod_Metabat.24</strain>
    </source>
</reference>
<reference evidence="6" key="2">
    <citation type="submission" date="2021-01" db="EMBL/GenBank/DDBJ databases">
        <authorList>
            <person name="Hahn C.R."/>
            <person name="Youssef N.H."/>
            <person name="Elshahed M."/>
        </authorList>
    </citation>
    <scope>NUCLEOTIDE SEQUENCE</scope>
    <source>
        <strain evidence="6">Zod_Metabat.24</strain>
    </source>
</reference>
<name>A0A9D8KA98_9DELT</name>
<dbReference type="InterPro" id="IPR017896">
    <property type="entry name" value="4Fe4S_Fe-S-bd"/>
</dbReference>
<gene>
    <name evidence="6" type="ORF">JW984_02285</name>
</gene>
<feature type="domain" description="4Fe-4S ferredoxin-type" evidence="5">
    <location>
        <begin position="214"/>
        <end position="243"/>
    </location>
</feature>